<dbReference type="AlphaFoldDB" id="A0A146K9H9"/>
<evidence type="ECO:0000256" key="1">
    <source>
        <dbReference type="SAM" id="Coils"/>
    </source>
</evidence>
<organism evidence="2">
    <name type="scientific">Trepomonas sp. PC1</name>
    <dbReference type="NCBI Taxonomy" id="1076344"/>
    <lineage>
        <taxon>Eukaryota</taxon>
        <taxon>Metamonada</taxon>
        <taxon>Diplomonadida</taxon>
        <taxon>Hexamitidae</taxon>
        <taxon>Hexamitinae</taxon>
        <taxon>Trepomonas</taxon>
    </lineage>
</organism>
<feature type="coiled-coil region" evidence="1">
    <location>
        <begin position="4"/>
        <end position="35"/>
    </location>
</feature>
<proteinExistence type="predicted"/>
<keyword evidence="1" id="KW-0175">Coiled coil</keyword>
<feature type="non-terminal residue" evidence="2">
    <location>
        <position position="1"/>
    </location>
</feature>
<reference evidence="2" key="1">
    <citation type="submission" date="2015-07" db="EMBL/GenBank/DDBJ databases">
        <title>Adaptation to a free-living lifestyle via gene acquisitions in the diplomonad Trepomonas sp. PC1.</title>
        <authorList>
            <person name="Xu F."/>
            <person name="Jerlstrom-Hultqvist J."/>
            <person name="Kolisko M."/>
            <person name="Simpson A.G.B."/>
            <person name="Roger A.J."/>
            <person name="Svard S.G."/>
            <person name="Andersson J.O."/>
        </authorList>
    </citation>
    <scope>NUCLEOTIDE SEQUENCE</scope>
    <source>
        <strain evidence="2">PC1</strain>
    </source>
</reference>
<accession>A0A146K9H9</accession>
<sequence length="500" mass="59113">ISLRAKTELTAEEENEQLKQMISQYESEFEQILQEKLEEAYGELQDFFNEFIQKEYDDVQALKKEVLKLKKFVQNFKPNLTNYELIVSSAEKLLEFTNANTNNPKPIQSNDEQIKELQKQLGEIRYADHQKFEELRAEKQQAVEKCKNDYEMIIKALKNDKTELEQQIQKQNESGDTQQQFTITKQQDQIQSLTDQLNKLKKENFMLSTKDQSLKIKEVEQLLAEQKETNAELEKKIQQLQKQKPEVKKDSKIIDLKHQELNLEFKNVKMILSQFKTQIQNLKNQFQSSAKVGDIAQSIMQIVEPYQTKIEEIQQQQQMTKFDRGQFIKFYQKQQIPVFDRFLDIDTLSVCRINLIKQLKDSNLLNEMMNDHIVSVYNAINQFLSSEQVEIDFKFGFKLPQNQRGNLNRNFLRYNYNRGMELYLQDVIDENINFSIFETYTEENHEIFFSLCSLIMFFMLEHYVINNEGEADEGNIIAFPLLVRGDDIILAVQVDQNEVV</sequence>
<name>A0A146K9H9_9EUKA</name>
<gene>
    <name evidence="2" type="ORF">TPC1_15988</name>
</gene>
<evidence type="ECO:0000313" key="2">
    <source>
        <dbReference type="EMBL" id="JAP92161.1"/>
    </source>
</evidence>
<dbReference type="EMBL" id="GDID01004445">
    <property type="protein sequence ID" value="JAP92161.1"/>
    <property type="molecule type" value="Transcribed_RNA"/>
</dbReference>
<feature type="coiled-coil region" evidence="1">
    <location>
        <begin position="129"/>
        <end position="285"/>
    </location>
</feature>
<protein>
    <submittedName>
        <fullName evidence="2">Regulator of chromosome condensation domain-containing protein, putative</fullName>
    </submittedName>
</protein>